<gene>
    <name evidence="3" type="ORF">QP354_09480</name>
</gene>
<protein>
    <submittedName>
        <fullName evidence="3">Epsilon-antitoxin</fullName>
    </submittedName>
</protein>
<comment type="caution">
    <text evidence="3">The sequence shown here is derived from an EMBL/GenBank/DDBJ whole genome shotgun (WGS) entry which is preliminary data.</text>
</comment>
<dbReference type="SUPFAM" id="SSF81710">
    <property type="entry name" value="Plasmid maintenance system epsilon/zeta, antidote epsilon subunit"/>
    <property type="match status" value="1"/>
</dbReference>
<proteinExistence type="predicted"/>
<name>A0AAQ2K508_9LACO</name>
<dbReference type="InterPro" id="IPR015090">
    <property type="entry name" value="Epsilon_PezA_dom"/>
</dbReference>
<dbReference type="GO" id="GO:0031342">
    <property type="term" value="P:negative regulation of cell killing"/>
    <property type="evidence" value="ECO:0007669"/>
    <property type="project" value="InterPro"/>
</dbReference>
<evidence type="ECO:0000313" key="4">
    <source>
        <dbReference type="Proteomes" id="UP001232113"/>
    </source>
</evidence>
<accession>A0AAQ2K508</accession>
<dbReference type="GO" id="GO:0009636">
    <property type="term" value="P:response to toxic substance"/>
    <property type="evidence" value="ECO:0007669"/>
    <property type="project" value="InterPro"/>
</dbReference>
<organism evidence="3 4">
    <name type="scientific">Lactobacillus paragasseri</name>
    <dbReference type="NCBI Taxonomy" id="2107999"/>
    <lineage>
        <taxon>Bacteria</taxon>
        <taxon>Bacillati</taxon>
        <taxon>Bacillota</taxon>
        <taxon>Bacilli</taxon>
        <taxon>Lactobacillales</taxon>
        <taxon>Lactobacillaceae</taxon>
        <taxon>Lactobacillus</taxon>
    </lineage>
</organism>
<dbReference type="AlphaFoldDB" id="A0AAQ2K508"/>
<dbReference type="Proteomes" id="UP001232113">
    <property type="component" value="Unassembled WGS sequence"/>
</dbReference>
<evidence type="ECO:0000259" key="2">
    <source>
        <dbReference type="Pfam" id="PF08998"/>
    </source>
</evidence>
<evidence type="ECO:0000313" key="3">
    <source>
        <dbReference type="EMBL" id="MDK6869285.1"/>
    </source>
</evidence>
<feature type="domain" description="Antitoxin epsilon/PezA" evidence="2">
    <location>
        <begin position="4"/>
        <end position="82"/>
    </location>
</feature>
<dbReference type="EMBL" id="JASOLY010000026">
    <property type="protein sequence ID" value="MDK6869285.1"/>
    <property type="molecule type" value="Genomic_DNA"/>
</dbReference>
<keyword evidence="1" id="KW-1277">Toxin-antitoxin system</keyword>
<sequence>MRLDYQQTYKEEILVEFASSVYAQVVNLVVEHKLNIHDENHFLVHLMHQLGDAKLAITDAHSLEELETTQEYWQTMNEYVKRLCLM</sequence>
<dbReference type="Gene3D" id="1.10.8.130">
    <property type="match status" value="1"/>
</dbReference>
<dbReference type="Pfam" id="PF08998">
    <property type="entry name" value="Epsilon_antitox"/>
    <property type="match status" value="1"/>
</dbReference>
<dbReference type="InterPro" id="IPR035569">
    <property type="entry name" value="Antitoxin_epsilon/PezA_dom_sf"/>
</dbReference>
<dbReference type="RefSeq" id="WP_020807728.1">
    <property type="nucleotide sequence ID" value="NZ_BEXI01000014.1"/>
</dbReference>
<dbReference type="GO" id="GO:0015643">
    <property type="term" value="F:toxic substance binding"/>
    <property type="evidence" value="ECO:0007669"/>
    <property type="project" value="InterPro"/>
</dbReference>
<reference evidence="3" key="1">
    <citation type="submission" date="2023-05" db="EMBL/GenBank/DDBJ databases">
        <title>Cataloging the Phylogenetic Diversity of Human Bladder Bacteria.</title>
        <authorList>
            <person name="Du J."/>
        </authorList>
    </citation>
    <scope>NUCLEOTIDE SEQUENCE</scope>
    <source>
        <strain evidence="3">UMB6975B</strain>
    </source>
</reference>
<evidence type="ECO:0000256" key="1">
    <source>
        <dbReference type="ARBA" id="ARBA00022649"/>
    </source>
</evidence>